<accession>A0A537J003</accession>
<protein>
    <submittedName>
        <fullName evidence="1">Uncharacterized protein</fullName>
    </submittedName>
</protein>
<sequence length="126" mass="14949">MADRKDQGDAATTRPRFAHESEAEFARLLDFYGIRWEYEPRSFPLQRDDQGRVVESFNPDFYLPEIDLYIELTTLKQSLVTKKNRKLRRLRELYPNIRVKIFYGRDYRSLLLKYGLAKAAARTPSV</sequence>
<comment type="caution">
    <text evidence="1">The sequence shown here is derived from an EMBL/GenBank/DDBJ whole genome shotgun (WGS) entry which is preliminary data.</text>
</comment>
<reference evidence="1 2" key="1">
    <citation type="journal article" date="2019" name="Nat. Microbiol.">
        <title>Mediterranean grassland soil C-N compound turnover is dependent on rainfall and depth, and is mediated by genomically divergent microorganisms.</title>
        <authorList>
            <person name="Diamond S."/>
            <person name="Andeer P.F."/>
            <person name="Li Z."/>
            <person name="Crits-Christoph A."/>
            <person name="Burstein D."/>
            <person name="Anantharaman K."/>
            <person name="Lane K.R."/>
            <person name="Thomas B.C."/>
            <person name="Pan C."/>
            <person name="Northen T.R."/>
            <person name="Banfield J.F."/>
        </authorList>
    </citation>
    <scope>NUCLEOTIDE SEQUENCE [LARGE SCALE GENOMIC DNA]</scope>
    <source>
        <strain evidence="1">NP_8</strain>
    </source>
</reference>
<dbReference type="EMBL" id="VBAP01000009">
    <property type="protein sequence ID" value="TMI76857.1"/>
    <property type="molecule type" value="Genomic_DNA"/>
</dbReference>
<gene>
    <name evidence="1" type="ORF">E6H05_02310</name>
</gene>
<dbReference type="AlphaFoldDB" id="A0A537J003"/>
<proteinExistence type="predicted"/>
<dbReference type="Gene3D" id="3.40.91.30">
    <property type="match status" value="1"/>
</dbReference>
<name>A0A537J003_9BACT</name>
<evidence type="ECO:0000313" key="2">
    <source>
        <dbReference type="Proteomes" id="UP000318834"/>
    </source>
</evidence>
<dbReference type="Proteomes" id="UP000318834">
    <property type="component" value="Unassembled WGS sequence"/>
</dbReference>
<evidence type="ECO:0000313" key="1">
    <source>
        <dbReference type="EMBL" id="TMI76857.1"/>
    </source>
</evidence>
<organism evidence="1 2">
    <name type="scientific">Candidatus Segetimicrobium genomatis</name>
    <dbReference type="NCBI Taxonomy" id="2569760"/>
    <lineage>
        <taxon>Bacteria</taxon>
        <taxon>Bacillati</taxon>
        <taxon>Candidatus Sysuimicrobiota</taxon>
        <taxon>Candidatus Sysuimicrobiia</taxon>
        <taxon>Candidatus Sysuimicrobiales</taxon>
        <taxon>Candidatus Segetimicrobiaceae</taxon>
        <taxon>Candidatus Segetimicrobium</taxon>
    </lineage>
</organism>